<feature type="transmembrane region" description="Helical" evidence="6">
    <location>
        <begin position="180"/>
        <end position="204"/>
    </location>
</feature>
<dbReference type="InterPro" id="IPR035906">
    <property type="entry name" value="MetI-like_sf"/>
</dbReference>
<evidence type="ECO:0000256" key="6">
    <source>
        <dbReference type="RuleBase" id="RU363032"/>
    </source>
</evidence>
<keyword evidence="5 6" id="KW-0472">Membrane</keyword>
<feature type="transmembrane region" description="Helical" evidence="6">
    <location>
        <begin position="94"/>
        <end position="119"/>
    </location>
</feature>
<dbReference type="PROSITE" id="PS50928">
    <property type="entry name" value="ABC_TM1"/>
    <property type="match status" value="1"/>
</dbReference>
<dbReference type="Pfam" id="PF00528">
    <property type="entry name" value="BPD_transp_1"/>
    <property type="match status" value="1"/>
</dbReference>
<dbReference type="PANTHER" id="PTHR43759">
    <property type="entry name" value="TREHALOSE TRANSPORT SYSTEM PERMEASE PROTEIN SUGA"/>
    <property type="match status" value="1"/>
</dbReference>
<dbReference type="Proteomes" id="UP000663981">
    <property type="component" value="Unassembled WGS sequence"/>
</dbReference>
<dbReference type="PANTHER" id="PTHR43759:SF1">
    <property type="entry name" value="GLUCOSE IMPORT SYSTEM PERMEASE PROTEIN GLCT"/>
    <property type="match status" value="1"/>
</dbReference>
<keyword evidence="2 6" id="KW-0813">Transport</keyword>
<evidence type="ECO:0000259" key="7">
    <source>
        <dbReference type="PROSITE" id="PS50928"/>
    </source>
</evidence>
<dbReference type="RefSeq" id="WP_207982386.1">
    <property type="nucleotide sequence ID" value="NZ_JAGDEL010000041.1"/>
</dbReference>
<dbReference type="SUPFAM" id="SSF161098">
    <property type="entry name" value="MetI-like"/>
    <property type="match status" value="1"/>
</dbReference>
<evidence type="ECO:0000256" key="3">
    <source>
        <dbReference type="ARBA" id="ARBA00022692"/>
    </source>
</evidence>
<keyword evidence="9" id="KW-1185">Reference proteome</keyword>
<protein>
    <submittedName>
        <fullName evidence="8">Sugar ABC transporter permease</fullName>
    </submittedName>
</protein>
<feature type="transmembrane region" description="Helical" evidence="6">
    <location>
        <begin position="38"/>
        <end position="63"/>
    </location>
</feature>
<evidence type="ECO:0000256" key="5">
    <source>
        <dbReference type="ARBA" id="ARBA00023136"/>
    </source>
</evidence>
<evidence type="ECO:0000313" key="9">
    <source>
        <dbReference type="Proteomes" id="UP000663981"/>
    </source>
</evidence>
<comment type="caution">
    <text evidence="8">The sequence shown here is derived from an EMBL/GenBank/DDBJ whole genome shotgun (WGS) entry which is preliminary data.</text>
</comment>
<dbReference type="InterPro" id="IPR052730">
    <property type="entry name" value="Sugar_ABC_transporter"/>
</dbReference>
<sequence length="320" mass="36096">MQAEPKRNSPLSPPTSTPIYQEITKKKKVPFLRKARPYIILSPAFLLTIGILIPFGMAIYYSFTNYSFKYSGYEFVGIENYIYMFKDPGFWKSIGVTLTYAGLGTLIQTVLGIGIALLLNRENFLAKSLRIVLIFPLVIAPVIATLVWQLMTNNSVGILSKWLRAFGINDFTWGADPNTALFTVLVIDAWVFTPFVIILVLAGLRSLPKAPFESALIDGGSAWFTFKNLTLPMIMPMLLIAVLFRLMLSLQMFDIIFALTRGGPGDTLMTLPLTAYTEAFTYKELGYALPYMLILWVFVYVVSHYLVKYWSHTQKRASGK</sequence>
<feature type="domain" description="ABC transmembrane type-1" evidence="7">
    <location>
        <begin position="94"/>
        <end position="306"/>
    </location>
</feature>
<feature type="transmembrane region" description="Helical" evidence="6">
    <location>
        <begin position="288"/>
        <end position="307"/>
    </location>
</feature>
<feature type="transmembrane region" description="Helical" evidence="6">
    <location>
        <begin position="131"/>
        <end position="151"/>
    </location>
</feature>
<evidence type="ECO:0000256" key="2">
    <source>
        <dbReference type="ARBA" id="ARBA00022448"/>
    </source>
</evidence>
<dbReference type="InterPro" id="IPR000515">
    <property type="entry name" value="MetI-like"/>
</dbReference>
<dbReference type="EMBL" id="JAGDEL010000041">
    <property type="protein sequence ID" value="MBO1515528.1"/>
    <property type="molecule type" value="Genomic_DNA"/>
</dbReference>
<organism evidence="8 9">
    <name type="scientific">Metabacillus bambusae</name>
    <dbReference type="NCBI Taxonomy" id="2795218"/>
    <lineage>
        <taxon>Bacteria</taxon>
        <taxon>Bacillati</taxon>
        <taxon>Bacillota</taxon>
        <taxon>Bacilli</taxon>
        <taxon>Bacillales</taxon>
        <taxon>Bacillaceae</taxon>
        <taxon>Metabacillus</taxon>
    </lineage>
</organism>
<proteinExistence type="inferred from homology"/>
<evidence type="ECO:0000313" key="8">
    <source>
        <dbReference type="EMBL" id="MBO1515528.1"/>
    </source>
</evidence>
<name>A0ABS3NC66_9BACI</name>
<comment type="subcellular location">
    <subcellularLocation>
        <location evidence="6">Cell membrane</location>
        <topology evidence="6">Multi-pass membrane protein</topology>
    </subcellularLocation>
    <subcellularLocation>
        <location evidence="1">Membrane</location>
        <topology evidence="1">Multi-pass membrane protein</topology>
    </subcellularLocation>
</comment>
<accession>A0ABS3NC66</accession>
<keyword evidence="3 6" id="KW-0812">Transmembrane</keyword>
<reference evidence="8 9" key="1">
    <citation type="submission" date="2021-03" db="EMBL/GenBank/DDBJ databases">
        <title>Whole genome sequence of Metabacillus bambusae BG109.</title>
        <authorList>
            <person name="Jeong J.W."/>
        </authorList>
    </citation>
    <scope>NUCLEOTIDE SEQUENCE [LARGE SCALE GENOMIC DNA]</scope>
    <source>
        <strain evidence="8 9">BG109</strain>
    </source>
</reference>
<gene>
    <name evidence="8" type="ORF">I7822_28350</name>
</gene>
<dbReference type="CDD" id="cd06261">
    <property type="entry name" value="TM_PBP2"/>
    <property type="match status" value="1"/>
</dbReference>
<dbReference type="Gene3D" id="1.10.3720.10">
    <property type="entry name" value="MetI-like"/>
    <property type="match status" value="1"/>
</dbReference>
<keyword evidence="4 6" id="KW-1133">Transmembrane helix</keyword>
<evidence type="ECO:0000256" key="4">
    <source>
        <dbReference type="ARBA" id="ARBA00022989"/>
    </source>
</evidence>
<evidence type="ECO:0000256" key="1">
    <source>
        <dbReference type="ARBA" id="ARBA00004141"/>
    </source>
</evidence>
<comment type="similarity">
    <text evidence="6">Belongs to the binding-protein-dependent transport system permease family.</text>
</comment>